<dbReference type="InterPro" id="IPR050222">
    <property type="entry name" value="MATE_MdtK"/>
</dbReference>
<gene>
    <name evidence="14" type="ORF">Ana3638_09395</name>
</gene>
<evidence type="ECO:0000256" key="7">
    <source>
        <dbReference type="ARBA" id="ARBA00022475"/>
    </source>
</evidence>
<feature type="transmembrane region" description="Helical" evidence="13">
    <location>
        <begin position="319"/>
        <end position="346"/>
    </location>
</feature>
<reference evidence="14 15" key="1">
    <citation type="submission" date="2020-01" db="EMBL/GenBank/DDBJ databases">
        <title>Genome analysis of Anaerocolumna sp. CBA3638.</title>
        <authorList>
            <person name="Kim J."/>
            <person name="Roh S.W."/>
        </authorList>
    </citation>
    <scope>NUCLEOTIDE SEQUENCE [LARGE SCALE GENOMIC DNA]</scope>
    <source>
        <strain evidence="14 15">CBA3638</strain>
    </source>
</reference>
<dbReference type="PANTHER" id="PTHR43298">
    <property type="entry name" value="MULTIDRUG RESISTANCE PROTEIN NORM-RELATED"/>
    <property type="match status" value="1"/>
</dbReference>
<evidence type="ECO:0000313" key="14">
    <source>
        <dbReference type="EMBL" id="QHQ60959.1"/>
    </source>
</evidence>
<feature type="transmembrane region" description="Helical" evidence="13">
    <location>
        <begin position="62"/>
        <end position="80"/>
    </location>
</feature>
<feature type="transmembrane region" description="Helical" evidence="13">
    <location>
        <begin position="193"/>
        <end position="215"/>
    </location>
</feature>
<protein>
    <recommendedName>
        <fullName evidence="4">Probable multidrug resistance protein NorM</fullName>
    </recommendedName>
    <alternativeName>
        <fullName evidence="12">Multidrug-efflux transporter</fullName>
    </alternativeName>
</protein>
<evidence type="ECO:0000256" key="6">
    <source>
        <dbReference type="ARBA" id="ARBA00022449"/>
    </source>
</evidence>
<dbReference type="GO" id="GO:0042910">
    <property type="term" value="F:xenobiotic transmembrane transporter activity"/>
    <property type="evidence" value="ECO:0007669"/>
    <property type="project" value="InterPro"/>
</dbReference>
<evidence type="ECO:0000256" key="2">
    <source>
        <dbReference type="ARBA" id="ARBA00004651"/>
    </source>
</evidence>
<dbReference type="PIRSF" id="PIRSF006603">
    <property type="entry name" value="DinF"/>
    <property type="match status" value="1"/>
</dbReference>
<keyword evidence="11 13" id="KW-0472">Membrane</keyword>
<keyword evidence="8 13" id="KW-0812">Transmembrane</keyword>
<dbReference type="Pfam" id="PF01554">
    <property type="entry name" value="MatE"/>
    <property type="match status" value="2"/>
</dbReference>
<feature type="transmembrane region" description="Helical" evidence="13">
    <location>
        <begin position="417"/>
        <end position="440"/>
    </location>
</feature>
<evidence type="ECO:0000256" key="8">
    <source>
        <dbReference type="ARBA" id="ARBA00022692"/>
    </source>
</evidence>
<dbReference type="GO" id="GO:0015297">
    <property type="term" value="F:antiporter activity"/>
    <property type="evidence" value="ECO:0007669"/>
    <property type="project" value="UniProtKB-KW"/>
</dbReference>
<dbReference type="EMBL" id="CP048000">
    <property type="protein sequence ID" value="QHQ60959.1"/>
    <property type="molecule type" value="Genomic_DNA"/>
</dbReference>
<sequence length="465" mass="50838">MADTIRDMTVGKPSRLILGFALPLMIGNIFQQTYTLVDTIVVGQVVGVEALASLGAAEWPNWMVLGMIVGFTQGFSILIAQRFGARDNEGLKKAVGMSVKLAAVIAVFMLIISQLLARPVLEFLHTPENILSGSLIFLRIAYLGVPVIMAYNTLASILRALGDGKTPLISMIIASAVNILLDCLFVMGFQWGIAGAATATLIAQICSCIFCYQVIHRNSYLKMSKKDWELDFSVIKKLIALGIPSSFQNGIIAVGGLVVQYVINGFGFIFVAGFTATNKLYGLLEIAATSFGFAAATFTGQNLGAGKIRRIREGMRSGIIMAVITSGIISIIMLVFGRHILGLFISGTKEETTEVIKIAYRYLSIMAALLFILYLLHLYRSALQGMGDTITPMISGIVELCMRVLIILILPKLIGDWGVYFAEVAAWTGAEFLLMVMYYVRVHRFFVMERGLANILKENTYDLCK</sequence>
<comment type="function">
    <text evidence="1">Multidrug efflux pump.</text>
</comment>
<dbReference type="NCBIfam" id="TIGR00797">
    <property type="entry name" value="matE"/>
    <property type="match status" value="1"/>
</dbReference>
<dbReference type="CDD" id="cd13138">
    <property type="entry name" value="MATE_yoeA_like"/>
    <property type="match status" value="1"/>
</dbReference>
<keyword evidence="15" id="KW-1185">Reference proteome</keyword>
<keyword evidence="9 13" id="KW-1133">Transmembrane helix</keyword>
<dbReference type="GO" id="GO:0006811">
    <property type="term" value="P:monoatomic ion transport"/>
    <property type="evidence" value="ECO:0007669"/>
    <property type="project" value="UniProtKB-KW"/>
</dbReference>
<name>A0A6P1TLD1_9FIRM</name>
<comment type="similarity">
    <text evidence="3">Belongs to the multi antimicrobial extrusion (MATE) (TC 2.A.66.1) family.</text>
</comment>
<feature type="transmembrane region" description="Helical" evidence="13">
    <location>
        <begin position="140"/>
        <end position="161"/>
    </location>
</feature>
<evidence type="ECO:0000256" key="4">
    <source>
        <dbReference type="ARBA" id="ARBA00020268"/>
    </source>
</evidence>
<feature type="transmembrane region" description="Helical" evidence="13">
    <location>
        <begin position="16"/>
        <end position="34"/>
    </location>
</feature>
<dbReference type="GO" id="GO:0005886">
    <property type="term" value="C:plasma membrane"/>
    <property type="evidence" value="ECO:0007669"/>
    <property type="project" value="UniProtKB-SubCell"/>
</dbReference>
<keyword evidence="10" id="KW-0406">Ion transport</keyword>
<feature type="transmembrane region" description="Helical" evidence="13">
    <location>
        <begin position="390"/>
        <end position="411"/>
    </location>
</feature>
<dbReference type="Proteomes" id="UP000464314">
    <property type="component" value="Chromosome"/>
</dbReference>
<dbReference type="InterPro" id="IPR048279">
    <property type="entry name" value="MdtK-like"/>
</dbReference>
<feature type="transmembrane region" description="Helical" evidence="13">
    <location>
        <begin position="168"/>
        <end position="187"/>
    </location>
</feature>
<feature type="transmembrane region" description="Helical" evidence="13">
    <location>
        <begin position="251"/>
        <end position="274"/>
    </location>
</feature>
<organism evidence="14 15">
    <name type="scientific">Anaerocolumna sedimenticola</name>
    <dbReference type="NCBI Taxonomy" id="2696063"/>
    <lineage>
        <taxon>Bacteria</taxon>
        <taxon>Bacillati</taxon>
        <taxon>Bacillota</taxon>
        <taxon>Clostridia</taxon>
        <taxon>Lachnospirales</taxon>
        <taxon>Lachnospiraceae</taxon>
        <taxon>Anaerocolumna</taxon>
    </lineage>
</organism>
<dbReference type="RefSeq" id="WP_161837787.1">
    <property type="nucleotide sequence ID" value="NZ_CP048000.1"/>
</dbReference>
<feature type="transmembrane region" description="Helical" evidence="13">
    <location>
        <begin position="358"/>
        <end position="378"/>
    </location>
</feature>
<evidence type="ECO:0000256" key="11">
    <source>
        <dbReference type="ARBA" id="ARBA00023136"/>
    </source>
</evidence>
<evidence type="ECO:0000256" key="13">
    <source>
        <dbReference type="SAM" id="Phobius"/>
    </source>
</evidence>
<evidence type="ECO:0000256" key="9">
    <source>
        <dbReference type="ARBA" id="ARBA00022989"/>
    </source>
</evidence>
<proteinExistence type="inferred from homology"/>
<keyword evidence="6" id="KW-0050">Antiport</keyword>
<accession>A0A6P1TLD1</accession>
<dbReference type="PANTHER" id="PTHR43298:SF2">
    <property type="entry name" value="FMN_FAD EXPORTER YEEO-RELATED"/>
    <property type="match status" value="1"/>
</dbReference>
<keyword evidence="5" id="KW-0813">Transport</keyword>
<dbReference type="AlphaFoldDB" id="A0A6P1TLD1"/>
<evidence type="ECO:0000256" key="12">
    <source>
        <dbReference type="ARBA" id="ARBA00031636"/>
    </source>
</evidence>
<keyword evidence="7" id="KW-1003">Cell membrane</keyword>
<comment type="subcellular location">
    <subcellularLocation>
        <location evidence="2">Cell membrane</location>
        <topology evidence="2">Multi-pass membrane protein</topology>
    </subcellularLocation>
</comment>
<evidence type="ECO:0000256" key="1">
    <source>
        <dbReference type="ARBA" id="ARBA00003408"/>
    </source>
</evidence>
<evidence type="ECO:0000256" key="3">
    <source>
        <dbReference type="ARBA" id="ARBA00010199"/>
    </source>
</evidence>
<evidence type="ECO:0000313" key="15">
    <source>
        <dbReference type="Proteomes" id="UP000464314"/>
    </source>
</evidence>
<feature type="transmembrane region" description="Helical" evidence="13">
    <location>
        <begin position="101"/>
        <end position="120"/>
    </location>
</feature>
<evidence type="ECO:0000256" key="5">
    <source>
        <dbReference type="ARBA" id="ARBA00022448"/>
    </source>
</evidence>
<feature type="transmembrane region" description="Helical" evidence="13">
    <location>
        <begin position="280"/>
        <end position="298"/>
    </location>
</feature>
<dbReference type="InterPro" id="IPR002528">
    <property type="entry name" value="MATE_fam"/>
</dbReference>
<dbReference type="KEGG" id="anr:Ana3638_09395"/>
<evidence type="ECO:0000256" key="10">
    <source>
        <dbReference type="ARBA" id="ARBA00023065"/>
    </source>
</evidence>